<accession>A0A5C6CZJ9</accession>
<dbReference type="RefSeq" id="WP_146531502.1">
    <property type="nucleotide sequence ID" value="NZ_SJPV01000027.1"/>
</dbReference>
<keyword evidence="3" id="KW-1185">Reference proteome</keyword>
<protein>
    <submittedName>
        <fullName evidence="2">Uncharacterized protein</fullName>
    </submittedName>
</protein>
<reference evidence="2 3" key="1">
    <citation type="submission" date="2019-02" db="EMBL/GenBank/DDBJ databases">
        <title>Deep-cultivation of Planctomycetes and their phenomic and genomic characterization uncovers novel biology.</title>
        <authorList>
            <person name="Wiegand S."/>
            <person name="Jogler M."/>
            <person name="Boedeker C."/>
            <person name="Pinto D."/>
            <person name="Vollmers J."/>
            <person name="Rivas-Marin E."/>
            <person name="Kohn T."/>
            <person name="Peeters S.H."/>
            <person name="Heuer A."/>
            <person name="Rast P."/>
            <person name="Oberbeckmann S."/>
            <person name="Bunk B."/>
            <person name="Jeske O."/>
            <person name="Meyerdierks A."/>
            <person name="Storesund J.E."/>
            <person name="Kallscheuer N."/>
            <person name="Luecker S."/>
            <person name="Lage O.M."/>
            <person name="Pohl T."/>
            <person name="Merkel B.J."/>
            <person name="Hornburger P."/>
            <person name="Mueller R.-W."/>
            <person name="Bruemmer F."/>
            <person name="Labrenz M."/>
            <person name="Spormann A.M."/>
            <person name="Op Den Camp H."/>
            <person name="Overmann J."/>
            <person name="Amann R."/>
            <person name="Jetten M.S.M."/>
            <person name="Mascher T."/>
            <person name="Medema M.H."/>
            <person name="Devos D.P."/>
            <person name="Kaster A.-K."/>
            <person name="Ovreas L."/>
            <person name="Rohde M."/>
            <person name="Galperin M.Y."/>
            <person name="Jogler C."/>
        </authorList>
    </citation>
    <scope>NUCLEOTIDE SEQUENCE [LARGE SCALE GENOMIC DNA]</scope>
    <source>
        <strain evidence="2 3">Poly41</strain>
    </source>
</reference>
<dbReference type="Proteomes" id="UP000319143">
    <property type="component" value="Unassembled WGS sequence"/>
</dbReference>
<dbReference type="EMBL" id="SJPV01000027">
    <property type="protein sequence ID" value="TWU28901.1"/>
    <property type="molecule type" value="Genomic_DNA"/>
</dbReference>
<dbReference type="AlphaFoldDB" id="A0A5C6CZJ9"/>
<keyword evidence="1" id="KW-0472">Membrane</keyword>
<evidence type="ECO:0000256" key="1">
    <source>
        <dbReference type="SAM" id="Phobius"/>
    </source>
</evidence>
<proteinExistence type="predicted"/>
<sequence>MIDEASAQLEKAEIPKRSTLPEGALLGFIIASFTLHDDLPLWGLILLMLCTCATWFWMVFDRQRRERAMLSEQADRVLTGNPDSDP</sequence>
<evidence type="ECO:0000313" key="3">
    <source>
        <dbReference type="Proteomes" id="UP000319143"/>
    </source>
</evidence>
<keyword evidence="1" id="KW-0812">Transmembrane</keyword>
<evidence type="ECO:0000313" key="2">
    <source>
        <dbReference type="EMBL" id="TWU28901.1"/>
    </source>
</evidence>
<feature type="transmembrane region" description="Helical" evidence="1">
    <location>
        <begin position="41"/>
        <end position="60"/>
    </location>
</feature>
<organism evidence="2 3">
    <name type="scientific">Novipirellula artificiosorum</name>
    <dbReference type="NCBI Taxonomy" id="2528016"/>
    <lineage>
        <taxon>Bacteria</taxon>
        <taxon>Pseudomonadati</taxon>
        <taxon>Planctomycetota</taxon>
        <taxon>Planctomycetia</taxon>
        <taxon>Pirellulales</taxon>
        <taxon>Pirellulaceae</taxon>
        <taxon>Novipirellula</taxon>
    </lineage>
</organism>
<keyword evidence="1" id="KW-1133">Transmembrane helix</keyword>
<gene>
    <name evidence="2" type="ORF">Poly41_68520</name>
</gene>
<name>A0A5C6CZJ9_9BACT</name>
<comment type="caution">
    <text evidence="2">The sequence shown here is derived from an EMBL/GenBank/DDBJ whole genome shotgun (WGS) entry which is preliminary data.</text>
</comment>